<evidence type="ECO:0000256" key="1">
    <source>
        <dbReference type="ARBA" id="ARBA00022737"/>
    </source>
</evidence>
<dbReference type="EC" id="3.1.3.16" evidence="5"/>
<dbReference type="InterPro" id="IPR058922">
    <property type="entry name" value="WHD_DRP"/>
</dbReference>
<dbReference type="PANTHER" id="PTHR36766">
    <property type="entry name" value="PLANT BROAD-SPECTRUM MILDEW RESISTANCE PROTEIN RPW8"/>
    <property type="match status" value="1"/>
</dbReference>
<dbReference type="Proteomes" id="UP000008311">
    <property type="component" value="Unassembled WGS sequence"/>
</dbReference>
<keyword evidence="5" id="KW-0378">Hydrolase</keyword>
<dbReference type="Pfam" id="PF00931">
    <property type="entry name" value="NB-ARC"/>
    <property type="match status" value="1"/>
</dbReference>
<evidence type="ECO:0000259" key="4">
    <source>
        <dbReference type="Pfam" id="PF23559"/>
    </source>
</evidence>
<feature type="domain" description="Disease resistance protein winged helix" evidence="4">
    <location>
        <begin position="149"/>
        <end position="205"/>
    </location>
</feature>
<keyword evidence="1" id="KW-0677">Repeat</keyword>
<dbReference type="InParanoid" id="B9RE67"/>
<evidence type="ECO:0000313" key="5">
    <source>
        <dbReference type="EMBL" id="EEF50675.1"/>
    </source>
</evidence>
<dbReference type="InterPro" id="IPR002182">
    <property type="entry name" value="NB-ARC"/>
</dbReference>
<dbReference type="GO" id="GO:0006952">
    <property type="term" value="P:defense response"/>
    <property type="evidence" value="ECO:0007669"/>
    <property type="project" value="UniProtKB-KW"/>
</dbReference>
<keyword evidence="2" id="KW-0611">Plant defense</keyword>
<proteinExistence type="predicted"/>
<name>B9RE67_RICCO</name>
<evidence type="ECO:0000256" key="2">
    <source>
        <dbReference type="ARBA" id="ARBA00022821"/>
    </source>
</evidence>
<evidence type="ECO:0000313" key="6">
    <source>
        <dbReference type="Proteomes" id="UP000008311"/>
    </source>
</evidence>
<dbReference type="EMBL" id="EQ973775">
    <property type="protein sequence ID" value="EEF50675.1"/>
    <property type="molecule type" value="Genomic_DNA"/>
</dbReference>
<keyword evidence="6" id="KW-1185">Reference proteome</keyword>
<evidence type="ECO:0000259" key="3">
    <source>
        <dbReference type="Pfam" id="PF00931"/>
    </source>
</evidence>
<dbReference type="Pfam" id="PF23559">
    <property type="entry name" value="WHD_DRP"/>
    <property type="match status" value="1"/>
</dbReference>
<dbReference type="PANTHER" id="PTHR36766:SF30">
    <property type="entry name" value="TIR-NBS TYPE DISEASE RESISTANCE PROTEIN-RELATED"/>
    <property type="match status" value="1"/>
</dbReference>
<dbReference type="eggNOG" id="KOG4658">
    <property type="taxonomic scope" value="Eukaryota"/>
</dbReference>
<organism evidence="5 6">
    <name type="scientific">Ricinus communis</name>
    <name type="common">Castor bean</name>
    <dbReference type="NCBI Taxonomy" id="3988"/>
    <lineage>
        <taxon>Eukaryota</taxon>
        <taxon>Viridiplantae</taxon>
        <taxon>Streptophyta</taxon>
        <taxon>Embryophyta</taxon>
        <taxon>Tracheophyta</taxon>
        <taxon>Spermatophyta</taxon>
        <taxon>Magnoliopsida</taxon>
        <taxon>eudicotyledons</taxon>
        <taxon>Gunneridae</taxon>
        <taxon>Pentapetalae</taxon>
        <taxon>rosids</taxon>
        <taxon>fabids</taxon>
        <taxon>Malpighiales</taxon>
        <taxon>Euphorbiaceae</taxon>
        <taxon>Acalyphoideae</taxon>
        <taxon>Acalypheae</taxon>
        <taxon>Ricinus</taxon>
    </lineage>
</organism>
<gene>
    <name evidence="5" type="ORF">RCOM_1618770</name>
</gene>
<dbReference type="AlphaFoldDB" id="B9RE67"/>
<dbReference type="STRING" id="3988.B9RE67"/>
<accession>B9RE67</accession>
<dbReference type="Gene3D" id="3.40.50.300">
    <property type="entry name" value="P-loop containing nucleotide triphosphate hydrolases"/>
    <property type="match status" value="1"/>
</dbReference>
<sequence length="270" mass="30790">MERHWENNYGEINVVELQNILEQIERYIKGKRFLLVLDDLWSEESQKWEQLKYTLLCGSPGSRILATTRKKNVAKIIGCSESDMFSLGQLSEEECWSLEIVAKCKGLHLAAKTIGSLCSGKSRGELQSILESEVWELEEAECFSYCTAFPKDYRLEMIQSWMAQGYLREKRTEDMEKIGEKYFQELAMHGSIVACHMHDIVHDFAQFITKNECFVLEANDSEDASINPFPKGARHSRIVLGDVPPLSLNGLKRLHSLKVQCSGMTTITGI</sequence>
<feature type="domain" description="NB-ARC" evidence="3">
    <location>
        <begin position="17"/>
        <end position="98"/>
    </location>
</feature>
<dbReference type="SUPFAM" id="SSF52540">
    <property type="entry name" value="P-loop containing nucleoside triphosphate hydrolases"/>
    <property type="match status" value="1"/>
</dbReference>
<dbReference type="InterPro" id="IPR027417">
    <property type="entry name" value="P-loop_NTPase"/>
</dbReference>
<dbReference type="GO" id="GO:0043531">
    <property type="term" value="F:ADP binding"/>
    <property type="evidence" value="ECO:0007669"/>
    <property type="project" value="InterPro"/>
</dbReference>
<reference evidence="6" key="1">
    <citation type="journal article" date="2010" name="Nat. Biotechnol.">
        <title>Draft genome sequence of the oilseed species Ricinus communis.</title>
        <authorList>
            <person name="Chan A.P."/>
            <person name="Crabtree J."/>
            <person name="Zhao Q."/>
            <person name="Lorenzi H."/>
            <person name="Orvis J."/>
            <person name="Puiu D."/>
            <person name="Melake-Berhan A."/>
            <person name="Jones K.M."/>
            <person name="Redman J."/>
            <person name="Chen G."/>
            <person name="Cahoon E.B."/>
            <person name="Gedil M."/>
            <person name="Stanke M."/>
            <person name="Haas B.J."/>
            <person name="Wortman J.R."/>
            <person name="Fraser-Liggett C.M."/>
            <person name="Ravel J."/>
            <person name="Rabinowicz P.D."/>
        </authorList>
    </citation>
    <scope>NUCLEOTIDE SEQUENCE [LARGE SCALE GENOMIC DNA]</scope>
    <source>
        <strain evidence="6">cv. Hale</strain>
    </source>
</reference>
<protein>
    <submittedName>
        <fullName evidence="5">Phosphoprotein phosphatase, putative</fullName>
        <ecNumber evidence="5">3.1.3.16</ecNumber>
    </submittedName>
</protein>
<dbReference type="GO" id="GO:0004722">
    <property type="term" value="F:protein serine/threonine phosphatase activity"/>
    <property type="evidence" value="ECO:0007669"/>
    <property type="project" value="UniProtKB-EC"/>
</dbReference>